<dbReference type="GO" id="GO:0006355">
    <property type="term" value="P:regulation of DNA-templated transcription"/>
    <property type="evidence" value="ECO:0007669"/>
    <property type="project" value="InterPro"/>
</dbReference>
<name>A0A8X7VQQ0_BRACI</name>
<keyword evidence="7" id="KW-1185">Reference proteome</keyword>
<evidence type="ECO:0000256" key="2">
    <source>
        <dbReference type="ARBA" id="ARBA00023125"/>
    </source>
</evidence>
<evidence type="ECO:0000256" key="3">
    <source>
        <dbReference type="ARBA" id="ARBA00023163"/>
    </source>
</evidence>
<proteinExistence type="predicted"/>
<feature type="domain" description="NAC" evidence="5">
    <location>
        <begin position="18"/>
        <end position="167"/>
    </location>
</feature>
<accession>A0A8X7VQQ0</accession>
<dbReference type="Pfam" id="PF02365">
    <property type="entry name" value="NAM"/>
    <property type="match status" value="1"/>
</dbReference>
<dbReference type="PANTHER" id="PTHR31744:SF124">
    <property type="entry name" value="NAC DOMAIN-CONTAINING PROTEIN"/>
    <property type="match status" value="1"/>
</dbReference>
<evidence type="ECO:0000313" key="6">
    <source>
        <dbReference type="EMBL" id="KAG2315620.1"/>
    </source>
</evidence>
<keyword evidence="1" id="KW-0805">Transcription regulation</keyword>
<gene>
    <name evidence="6" type="ORF">Bca52824_018742</name>
</gene>
<sequence length="279" mass="32055">MDVKEENKGSISMVEANLPPGFRFHPRDDELVCDYLMKRTVRSLYQPVVLIEVDLNKCEPWDIPQTARVGCKEWYFYSQKDRKYATGQRTNRATATGYWKATGKDRSIHRNSSLVGMRKTLVFYKGRAPKGRKTDWVMHEFRLHGTFIHYPPNSLKEEWVLCRVFHKNTNEVNRENNMRSCSNGTASALMDSYINFDHQHIISQQVPCFSNLSQNQTSQSGFVSENPNPLSNHSSDHMVLRALLSQLTKSGKESKSYGEGSSESHLTDVGIPSHDAWKY</sequence>
<dbReference type="SUPFAM" id="SSF101941">
    <property type="entry name" value="NAC domain"/>
    <property type="match status" value="1"/>
</dbReference>
<dbReference type="Gene3D" id="2.170.150.80">
    <property type="entry name" value="NAC domain"/>
    <property type="match status" value="1"/>
</dbReference>
<dbReference type="InterPro" id="IPR003441">
    <property type="entry name" value="NAC-dom"/>
</dbReference>
<keyword evidence="3" id="KW-0804">Transcription</keyword>
<dbReference type="FunFam" id="2.170.150.80:FF:000006">
    <property type="entry name" value="NAC domain-containing protein 100-like"/>
    <property type="match status" value="1"/>
</dbReference>
<evidence type="ECO:0000313" key="7">
    <source>
        <dbReference type="Proteomes" id="UP000886595"/>
    </source>
</evidence>
<dbReference type="OrthoDB" id="744205at2759"/>
<protein>
    <recommendedName>
        <fullName evidence="5">NAC domain-containing protein</fullName>
    </recommendedName>
</protein>
<evidence type="ECO:0000256" key="1">
    <source>
        <dbReference type="ARBA" id="ARBA00023015"/>
    </source>
</evidence>
<dbReference type="EMBL" id="JAAMPC010000004">
    <property type="protein sequence ID" value="KAG2315620.1"/>
    <property type="molecule type" value="Genomic_DNA"/>
</dbReference>
<dbReference type="PANTHER" id="PTHR31744">
    <property type="entry name" value="PROTEIN CUP-SHAPED COTYLEDON 2-RELATED"/>
    <property type="match status" value="1"/>
</dbReference>
<dbReference type="GO" id="GO:0000976">
    <property type="term" value="F:transcription cis-regulatory region binding"/>
    <property type="evidence" value="ECO:0007669"/>
    <property type="project" value="UniProtKB-ARBA"/>
</dbReference>
<dbReference type="Proteomes" id="UP000886595">
    <property type="component" value="Unassembled WGS sequence"/>
</dbReference>
<evidence type="ECO:0000256" key="4">
    <source>
        <dbReference type="ARBA" id="ARBA00023242"/>
    </source>
</evidence>
<dbReference type="PROSITE" id="PS51005">
    <property type="entry name" value="NAC"/>
    <property type="match status" value="1"/>
</dbReference>
<comment type="caution">
    <text evidence="6">The sequence shown here is derived from an EMBL/GenBank/DDBJ whole genome shotgun (WGS) entry which is preliminary data.</text>
</comment>
<keyword evidence="4" id="KW-0539">Nucleus</keyword>
<reference evidence="6 7" key="1">
    <citation type="submission" date="2020-02" db="EMBL/GenBank/DDBJ databases">
        <authorList>
            <person name="Ma Q."/>
            <person name="Huang Y."/>
            <person name="Song X."/>
            <person name="Pei D."/>
        </authorList>
    </citation>
    <scope>NUCLEOTIDE SEQUENCE [LARGE SCALE GENOMIC DNA]</scope>
    <source>
        <strain evidence="6">Sxm20200214</strain>
        <tissue evidence="6">Leaf</tissue>
    </source>
</reference>
<evidence type="ECO:0000259" key="5">
    <source>
        <dbReference type="PROSITE" id="PS51005"/>
    </source>
</evidence>
<dbReference type="AlphaFoldDB" id="A0A8X7VQQ0"/>
<dbReference type="InterPro" id="IPR036093">
    <property type="entry name" value="NAC_dom_sf"/>
</dbReference>
<organism evidence="6 7">
    <name type="scientific">Brassica carinata</name>
    <name type="common">Ethiopian mustard</name>
    <name type="synonym">Abyssinian cabbage</name>
    <dbReference type="NCBI Taxonomy" id="52824"/>
    <lineage>
        <taxon>Eukaryota</taxon>
        <taxon>Viridiplantae</taxon>
        <taxon>Streptophyta</taxon>
        <taxon>Embryophyta</taxon>
        <taxon>Tracheophyta</taxon>
        <taxon>Spermatophyta</taxon>
        <taxon>Magnoliopsida</taxon>
        <taxon>eudicotyledons</taxon>
        <taxon>Gunneridae</taxon>
        <taxon>Pentapetalae</taxon>
        <taxon>rosids</taxon>
        <taxon>malvids</taxon>
        <taxon>Brassicales</taxon>
        <taxon>Brassicaceae</taxon>
        <taxon>Brassiceae</taxon>
        <taxon>Brassica</taxon>
    </lineage>
</organism>
<keyword evidence="2" id="KW-0238">DNA-binding</keyword>